<dbReference type="InterPro" id="IPR032091">
    <property type="entry name" value="Malt_amylase-like_C"/>
</dbReference>
<dbReference type="SUPFAM" id="SSF51011">
    <property type="entry name" value="Glycosyl hydrolase domain"/>
    <property type="match status" value="1"/>
</dbReference>
<dbReference type="Gene3D" id="2.60.40.1180">
    <property type="entry name" value="Golgi alpha-mannosidase II"/>
    <property type="match status" value="1"/>
</dbReference>
<proteinExistence type="predicted"/>
<accession>A0A147KJF1</accession>
<dbReference type="Proteomes" id="UP000074382">
    <property type="component" value="Unassembled WGS sequence"/>
</dbReference>
<organism evidence="2 3">
    <name type="scientific">Thermobifida cellulosilytica TB100</name>
    <dbReference type="NCBI Taxonomy" id="665004"/>
    <lineage>
        <taxon>Bacteria</taxon>
        <taxon>Bacillati</taxon>
        <taxon>Actinomycetota</taxon>
        <taxon>Actinomycetes</taxon>
        <taxon>Streptosporangiales</taxon>
        <taxon>Nocardiopsidaceae</taxon>
        <taxon>Thermobifida</taxon>
    </lineage>
</organism>
<dbReference type="EMBL" id="LGEM01000028">
    <property type="protein sequence ID" value="KUP97422.1"/>
    <property type="molecule type" value="Genomic_DNA"/>
</dbReference>
<dbReference type="AlphaFoldDB" id="A0A147KJF1"/>
<keyword evidence="3" id="KW-1185">Reference proteome</keyword>
<sequence length="106" mass="11604">MIGVRREHPAFGVGDYTELDSSNPSVLAFARRHATPEGEDVVVCVNNLSRFPQPVEVRLPAREGDVPVELTGGVAFPAVGEQALYRLTLPGYGFYWFAIRSSEVTP</sequence>
<reference evidence="3" key="1">
    <citation type="journal article" date="2017" name="Acta Aliment.">
        <title>Plant polysaccharide degrading enzyme system of Thermpbifida cellulosilytica TB100 revealed by de novo genome project data.</title>
        <authorList>
            <person name="Toth A."/>
            <person name="Baka E."/>
            <person name="Luzics S."/>
            <person name="Bata-Vidacs I."/>
            <person name="Nagy I."/>
            <person name="Balint B."/>
            <person name="Herceg R."/>
            <person name="Olasz F."/>
            <person name="Wilk T."/>
            <person name="Nagy T."/>
            <person name="Kriszt B."/>
            <person name="Nagy I."/>
            <person name="Kukolya J."/>
        </authorList>
    </citation>
    <scope>NUCLEOTIDE SEQUENCE [LARGE SCALE GENOMIC DNA]</scope>
    <source>
        <strain evidence="3">TB100</strain>
    </source>
</reference>
<feature type="domain" description="Maltogenic amylase-like C-terminal" evidence="1">
    <location>
        <begin position="16"/>
        <end position="96"/>
    </location>
</feature>
<dbReference type="STRING" id="665004.AC529_07005"/>
<evidence type="ECO:0000313" key="2">
    <source>
        <dbReference type="EMBL" id="KUP97422.1"/>
    </source>
</evidence>
<protein>
    <recommendedName>
        <fullName evidence="1">Maltogenic amylase-like C-terminal domain-containing protein</fullName>
    </recommendedName>
</protein>
<gene>
    <name evidence="2" type="ORF">AC529_07005</name>
</gene>
<evidence type="ECO:0000313" key="3">
    <source>
        <dbReference type="Proteomes" id="UP000074382"/>
    </source>
</evidence>
<name>A0A147KJF1_THECS</name>
<dbReference type="PATRIC" id="fig|665004.4.peg.1655"/>
<comment type="caution">
    <text evidence="2">The sequence shown here is derived from an EMBL/GenBank/DDBJ whole genome shotgun (WGS) entry which is preliminary data.</text>
</comment>
<dbReference type="Pfam" id="PF16657">
    <property type="entry name" value="Malt_amylase_C"/>
    <property type="match status" value="1"/>
</dbReference>
<evidence type="ECO:0000259" key="1">
    <source>
        <dbReference type="Pfam" id="PF16657"/>
    </source>
</evidence>
<dbReference type="InterPro" id="IPR013780">
    <property type="entry name" value="Glyco_hydro_b"/>
</dbReference>